<feature type="region of interest" description="Disordered" evidence="3">
    <location>
        <begin position="1"/>
        <end position="64"/>
    </location>
</feature>
<feature type="region of interest" description="Disordered" evidence="3">
    <location>
        <begin position="121"/>
        <end position="152"/>
    </location>
</feature>
<feature type="compositionally biased region" description="Basic and acidic residues" evidence="3">
    <location>
        <begin position="52"/>
        <end position="61"/>
    </location>
</feature>
<dbReference type="PANTHER" id="PTHR16127">
    <property type="entry name" value="TAXILIN"/>
    <property type="match status" value="1"/>
</dbReference>
<feature type="compositionally biased region" description="Polar residues" evidence="3">
    <location>
        <begin position="1"/>
        <end position="24"/>
    </location>
</feature>
<evidence type="ECO:0000256" key="3">
    <source>
        <dbReference type="SAM" id="MobiDB-lite"/>
    </source>
</evidence>
<evidence type="ECO:0000256" key="1">
    <source>
        <dbReference type="ARBA" id="ARBA00009550"/>
    </source>
</evidence>
<feature type="region of interest" description="Disordered" evidence="3">
    <location>
        <begin position="404"/>
        <end position="477"/>
    </location>
</feature>
<protein>
    <submittedName>
        <fullName evidence="4">Myosin-like coiled-coil protein-domain-containing protein</fullName>
    </submittedName>
</protein>
<comment type="similarity">
    <text evidence="1">Belongs to the taxilin family.</text>
</comment>
<dbReference type="InterPro" id="IPR026183">
    <property type="entry name" value="Taxilin_fam"/>
</dbReference>
<sequence>MSTTLNPTHSSAPGNARTSASTNHAHPEYSPNGNSHHHHDTGIGGKKGKQKKASDPTEDAKMIQAKIAQLELDAAEGKDQEAEIEREVKKANRELNTSMSKMDELQKIDVLQKRVTEHLADMKRLERENQKNKKRGDNLQKEKDHGRAELSKSVQLKEKLEKLCRELQKENNRLKGENKALLDSEKKNREAWDLKFKEMLWQLQDYQEDKENPQAQVVNIEVEELFRLKFKSFIEQYELRELHFHAQMRTKEIEVQYHAGKFEEKRKAAEAEIARSRALNAQVLTFSKTEMELRNQLNIYVEKFKQVEDTLNNSNDLFLTFRKEMEEMSKKTKRLEKENLTLNRKHDATNRNIIELAEERNKYQLELDTEKKKGAKLTSIINQMQKQGRGVSGNMAMVEGGIGEYAEGDEGTESEYEEGDEYEEGEEDEGESEGEYDEDTEDELLQDPIEPFGPVPPPPPPPATNGVYVAATNGVNH</sequence>
<dbReference type="OrthoDB" id="425555at2759"/>
<dbReference type="Proteomes" id="UP000887226">
    <property type="component" value="Unassembled WGS sequence"/>
</dbReference>
<comment type="caution">
    <text evidence="4">The sequence shown here is derived from an EMBL/GenBank/DDBJ whole genome shotgun (WGS) entry which is preliminary data.</text>
</comment>
<keyword evidence="2" id="KW-0175">Coiled coil</keyword>
<dbReference type="AlphaFoldDB" id="A0A9P7YX60"/>
<reference evidence="4" key="1">
    <citation type="journal article" date="2021" name="IMA Fungus">
        <title>Genomic characterization of three marine fungi, including Emericellopsis atlantica sp. nov. with signatures of a generalist lifestyle and marine biomass degradation.</title>
        <authorList>
            <person name="Hagestad O.C."/>
            <person name="Hou L."/>
            <person name="Andersen J.H."/>
            <person name="Hansen E.H."/>
            <person name="Altermark B."/>
            <person name="Li C."/>
            <person name="Kuhnert E."/>
            <person name="Cox R.J."/>
            <person name="Crous P.W."/>
            <person name="Spatafora J.W."/>
            <person name="Lail K."/>
            <person name="Amirebrahimi M."/>
            <person name="Lipzen A."/>
            <person name="Pangilinan J."/>
            <person name="Andreopoulos W."/>
            <person name="Hayes R.D."/>
            <person name="Ng V."/>
            <person name="Grigoriev I.V."/>
            <person name="Jackson S.A."/>
            <person name="Sutton T.D.S."/>
            <person name="Dobson A.D.W."/>
            <person name="Rama T."/>
        </authorList>
    </citation>
    <scope>NUCLEOTIDE SEQUENCE</scope>
    <source>
        <strain evidence="4">TRa3180A</strain>
    </source>
</reference>
<proteinExistence type="inferred from homology"/>
<evidence type="ECO:0000313" key="4">
    <source>
        <dbReference type="EMBL" id="KAG9241386.1"/>
    </source>
</evidence>
<dbReference type="PANTHER" id="PTHR16127:SF13">
    <property type="entry name" value="GH01188P"/>
    <property type="match status" value="1"/>
</dbReference>
<evidence type="ECO:0000256" key="2">
    <source>
        <dbReference type="SAM" id="Coils"/>
    </source>
</evidence>
<dbReference type="GO" id="GO:0019905">
    <property type="term" value="F:syntaxin binding"/>
    <property type="evidence" value="ECO:0007669"/>
    <property type="project" value="InterPro"/>
</dbReference>
<organism evidence="4 5">
    <name type="scientific">Calycina marina</name>
    <dbReference type="NCBI Taxonomy" id="1763456"/>
    <lineage>
        <taxon>Eukaryota</taxon>
        <taxon>Fungi</taxon>
        <taxon>Dikarya</taxon>
        <taxon>Ascomycota</taxon>
        <taxon>Pezizomycotina</taxon>
        <taxon>Leotiomycetes</taxon>
        <taxon>Helotiales</taxon>
        <taxon>Pezizellaceae</taxon>
        <taxon>Calycina</taxon>
    </lineage>
</organism>
<name>A0A9P7YX60_9HELO</name>
<gene>
    <name evidence="4" type="ORF">BJ878DRAFT_520948</name>
</gene>
<dbReference type="Pfam" id="PF09728">
    <property type="entry name" value="Taxilin"/>
    <property type="match status" value="1"/>
</dbReference>
<evidence type="ECO:0000313" key="5">
    <source>
        <dbReference type="Proteomes" id="UP000887226"/>
    </source>
</evidence>
<feature type="coiled-coil region" evidence="2">
    <location>
        <begin position="318"/>
        <end position="373"/>
    </location>
</feature>
<keyword evidence="5" id="KW-1185">Reference proteome</keyword>
<feature type="compositionally biased region" description="Acidic residues" evidence="3">
    <location>
        <begin position="406"/>
        <end position="445"/>
    </location>
</feature>
<feature type="compositionally biased region" description="Pro residues" evidence="3">
    <location>
        <begin position="451"/>
        <end position="463"/>
    </location>
</feature>
<dbReference type="EMBL" id="MU254220">
    <property type="protein sequence ID" value="KAG9241386.1"/>
    <property type="molecule type" value="Genomic_DNA"/>
</dbReference>
<accession>A0A9P7YX60</accession>